<gene>
    <name evidence="5" type="primary">aubR</name>
    <name evidence="5" type="ORF">NSJP_1611</name>
</gene>
<dbReference type="PRINTS" id="PR00038">
    <property type="entry name" value="HTHLUXR"/>
</dbReference>
<dbReference type="Proteomes" id="UP000192042">
    <property type="component" value="Chromosome I"/>
</dbReference>
<dbReference type="GO" id="GO:0006355">
    <property type="term" value="P:regulation of DNA-templated transcription"/>
    <property type="evidence" value="ECO:0007669"/>
    <property type="project" value="InterPro"/>
</dbReference>
<dbReference type="PANTHER" id="PTHR44688:SF16">
    <property type="entry name" value="DNA-BINDING TRANSCRIPTIONAL ACTIVATOR DEVR_DOSR"/>
    <property type="match status" value="1"/>
</dbReference>
<feature type="domain" description="HTH luxR-type" evidence="4">
    <location>
        <begin position="195"/>
        <end position="260"/>
    </location>
</feature>
<evidence type="ECO:0000259" key="4">
    <source>
        <dbReference type="PROSITE" id="PS50043"/>
    </source>
</evidence>
<evidence type="ECO:0000313" key="6">
    <source>
        <dbReference type="Proteomes" id="UP000192042"/>
    </source>
</evidence>
<dbReference type="InterPro" id="IPR016032">
    <property type="entry name" value="Sig_transdc_resp-reg_C-effctor"/>
</dbReference>
<evidence type="ECO:0000256" key="2">
    <source>
        <dbReference type="ARBA" id="ARBA00023125"/>
    </source>
</evidence>
<dbReference type="CDD" id="cd06170">
    <property type="entry name" value="LuxR_C_like"/>
    <property type="match status" value="1"/>
</dbReference>
<dbReference type="SUPFAM" id="SSF75516">
    <property type="entry name" value="Pheromone-binding domain of LuxR-like quorum-sensing transcription factors"/>
    <property type="match status" value="1"/>
</dbReference>
<keyword evidence="1" id="KW-0805">Transcription regulation</keyword>
<dbReference type="SMART" id="SM00421">
    <property type="entry name" value="HTH_LUXR"/>
    <property type="match status" value="1"/>
</dbReference>
<evidence type="ECO:0000313" key="5">
    <source>
        <dbReference type="EMBL" id="SLM47783.1"/>
    </source>
</evidence>
<dbReference type="SUPFAM" id="SSF46894">
    <property type="entry name" value="C-terminal effector domain of the bipartite response regulators"/>
    <property type="match status" value="1"/>
</dbReference>
<reference evidence="5 6" key="1">
    <citation type="submission" date="2017-03" db="EMBL/GenBank/DDBJ databases">
        <authorList>
            <person name="Afonso C.L."/>
            <person name="Miller P.J."/>
            <person name="Scott M.A."/>
            <person name="Spackman E."/>
            <person name="Goraichik I."/>
            <person name="Dimitrov K.M."/>
            <person name="Suarez D.L."/>
            <person name="Swayne D.E."/>
        </authorList>
    </citation>
    <scope>NUCLEOTIDE SEQUENCE [LARGE SCALE GENOMIC DNA]</scope>
    <source>
        <strain evidence="5">Genome sequencing of Nitrospira japonica strain NJ11</strain>
    </source>
</reference>
<name>A0A1W1I4N6_9BACT</name>
<accession>A0A1W1I4N6</accession>
<proteinExistence type="predicted"/>
<dbReference type="Gene3D" id="1.10.10.10">
    <property type="entry name" value="Winged helix-like DNA-binding domain superfamily/Winged helix DNA-binding domain"/>
    <property type="match status" value="1"/>
</dbReference>
<dbReference type="KEGG" id="nja:NSJP_1611"/>
<dbReference type="EMBL" id="LT828648">
    <property type="protein sequence ID" value="SLM47783.1"/>
    <property type="molecule type" value="Genomic_DNA"/>
</dbReference>
<evidence type="ECO:0000256" key="1">
    <source>
        <dbReference type="ARBA" id="ARBA00023015"/>
    </source>
</evidence>
<keyword evidence="6" id="KW-1185">Reference proteome</keyword>
<dbReference type="RefSeq" id="WP_172834221.1">
    <property type="nucleotide sequence ID" value="NZ_LT828648.1"/>
</dbReference>
<dbReference type="PROSITE" id="PS00622">
    <property type="entry name" value="HTH_LUXR_1"/>
    <property type="match status" value="1"/>
</dbReference>
<dbReference type="Pfam" id="PF03472">
    <property type="entry name" value="Autoind_bind"/>
    <property type="match status" value="1"/>
</dbReference>
<dbReference type="InterPro" id="IPR005143">
    <property type="entry name" value="TF_LuxR_autoind-bd_dom"/>
</dbReference>
<evidence type="ECO:0000256" key="3">
    <source>
        <dbReference type="ARBA" id="ARBA00023163"/>
    </source>
</evidence>
<sequence>MAEASKYPFPGQVFTALSRLECEHSLEVLHYAAQAETSEDIKGVLELIQTHFPFSRLLGGLARLGSGGRFEGFANVVNVSYPDEWLRLYWQNSFFEVDPVFQKALKAPGTQLWKDTYRSATSKKEKEFIRTAEEFGLQSGITTGSADQACSIATFCSFAGESDLEAERYLPLMEYLGYHLHLALMRTEPRHTYALDRCVKKLSVRELTILNWMKNGKTNWEIAQILGVTERTIRFHVESIFSKLDVTSRSQAVATAIEHGLPNLHGLPSAV</sequence>
<dbReference type="InterPro" id="IPR000792">
    <property type="entry name" value="Tscrpt_reg_LuxR_C"/>
</dbReference>
<organism evidence="5 6">
    <name type="scientific">Nitrospira japonica</name>
    <dbReference type="NCBI Taxonomy" id="1325564"/>
    <lineage>
        <taxon>Bacteria</taxon>
        <taxon>Pseudomonadati</taxon>
        <taxon>Nitrospirota</taxon>
        <taxon>Nitrospiria</taxon>
        <taxon>Nitrospirales</taxon>
        <taxon>Nitrospiraceae</taxon>
        <taxon>Nitrospira</taxon>
    </lineage>
</organism>
<dbReference type="InterPro" id="IPR036693">
    <property type="entry name" value="TF_LuxR_autoind-bd_dom_sf"/>
</dbReference>
<dbReference type="Pfam" id="PF00196">
    <property type="entry name" value="GerE"/>
    <property type="match status" value="1"/>
</dbReference>
<keyword evidence="3" id="KW-0804">Transcription</keyword>
<keyword evidence="2" id="KW-0238">DNA-binding</keyword>
<dbReference type="Gene3D" id="3.30.450.80">
    <property type="entry name" value="Transcription factor LuxR-like, autoinducer-binding domain"/>
    <property type="match status" value="1"/>
</dbReference>
<dbReference type="AlphaFoldDB" id="A0A1W1I4N6"/>
<dbReference type="STRING" id="1325564.NSJP_1611"/>
<dbReference type="PROSITE" id="PS50043">
    <property type="entry name" value="HTH_LUXR_2"/>
    <property type="match status" value="1"/>
</dbReference>
<dbReference type="GO" id="GO:0003677">
    <property type="term" value="F:DNA binding"/>
    <property type="evidence" value="ECO:0007669"/>
    <property type="project" value="UniProtKB-KW"/>
</dbReference>
<protein>
    <submittedName>
        <fullName evidence="5">Transcriptional regulator</fullName>
    </submittedName>
</protein>
<dbReference type="PANTHER" id="PTHR44688">
    <property type="entry name" value="DNA-BINDING TRANSCRIPTIONAL ACTIVATOR DEVR_DOSR"/>
    <property type="match status" value="1"/>
</dbReference>
<dbReference type="InterPro" id="IPR036388">
    <property type="entry name" value="WH-like_DNA-bd_sf"/>
</dbReference>